<feature type="transmembrane region" description="Helical" evidence="7">
    <location>
        <begin position="304"/>
        <end position="321"/>
    </location>
</feature>
<dbReference type="Pfam" id="PF07690">
    <property type="entry name" value="MFS_1"/>
    <property type="match status" value="1"/>
</dbReference>
<evidence type="ECO:0000256" key="3">
    <source>
        <dbReference type="ARBA" id="ARBA00022692"/>
    </source>
</evidence>
<feature type="transmembrane region" description="Helical" evidence="7">
    <location>
        <begin position="369"/>
        <end position="390"/>
    </location>
</feature>
<keyword evidence="5 7" id="KW-0472">Membrane</keyword>
<dbReference type="PROSITE" id="PS50850">
    <property type="entry name" value="MFS"/>
    <property type="match status" value="1"/>
</dbReference>
<feature type="region of interest" description="Disordered" evidence="6">
    <location>
        <begin position="33"/>
        <end position="59"/>
    </location>
</feature>
<evidence type="ECO:0000256" key="1">
    <source>
        <dbReference type="ARBA" id="ARBA00004127"/>
    </source>
</evidence>
<keyword evidence="10" id="KW-1185">Reference proteome</keyword>
<feature type="transmembrane region" description="Helical" evidence="7">
    <location>
        <begin position="170"/>
        <end position="192"/>
    </location>
</feature>
<evidence type="ECO:0000259" key="8">
    <source>
        <dbReference type="PROSITE" id="PS50850"/>
    </source>
</evidence>
<feature type="transmembrane region" description="Helical" evidence="7">
    <location>
        <begin position="435"/>
        <end position="455"/>
    </location>
</feature>
<dbReference type="EMBL" id="JANBPT010000007">
    <property type="protein sequence ID" value="KAJ1930446.1"/>
    <property type="molecule type" value="Genomic_DNA"/>
</dbReference>
<dbReference type="Proteomes" id="UP001150569">
    <property type="component" value="Unassembled WGS sequence"/>
</dbReference>
<keyword evidence="2" id="KW-0813">Transport</keyword>
<feature type="transmembrane region" description="Helical" evidence="7">
    <location>
        <begin position="569"/>
        <end position="591"/>
    </location>
</feature>
<dbReference type="InterPro" id="IPR011701">
    <property type="entry name" value="MFS"/>
</dbReference>
<evidence type="ECO:0000256" key="7">
    <source>
        <dbReference type="SAM" id="Phobius"/>
    </source>
</evidence>
<feature type="transmembrane region" description="Helical" evidence="7">
    <location>
        <begin position="402"/>
        <end position="423"/>
    </location>
</feature>
<comment type="subcellular location">
    <subcellularLocation>
        <location evidence="1">Endomembrane system</location>
        <topology evidence="1">Multi-pass membrane protein</topology>
    </subcellularLocation>
</comment>
<organism evidence="9 10">
    <name type="scientific">Tieghemiomyces parasiticus</name>
    <dbReference type="NCBI Taxonomy" id="78921"/>
    <lineage>
        <taxon>Eukaryota</taxon>
        <taxon>Fungi</taxon>
        <taxon>Fungi incertae sedis</taxon>
        <taxon>Zoopagomycota</taxon>
        <taxon>Kickxellomycotina</taxon>
        <taxon>Dimargaritomycetes</taxon>
        <taxon>Dimargaritales</taxon>
        <taxon>Dimargaritaceae</taxon>
        <taxon>Tieghemiomyces</taxon>
    </lineage>
</organism>
<name>A0A9W8DXQ8_9FUNG</name>
<feature type="transmembrane region" description="Helical" evidence="7">
    <location>
        <begin position="461"/>
        <end position="485"/>
    </location>
</feature>
<feature type="transmembrane region" description="Helical" evidence="7">
    <location>
        <begin position="327"/>
        <end position="349"/>
    </location>
</feature>
<feature type="transmembrane region" description="Helical" evidence="7">
    <location>
        <begin position="497"/>
        <end position="520"/>
    </location>
</feature>
<gene>
    <name evidence="9" type="ORF">IWQ60_000312</name>
</gene>
<dbReference type="InterPro" id="IPR036259">
    <property type="entry name" value="MFS_trans_sf"/>
</dbReference>
<dbReference type="Gene3D" id="1.20.1720.10">
    <property type="entry name" value="Multidrug resistance protein D"/>
    <property type="match status" value="1"/>
</dbReference>
<dbReference type="SUPFAM" id="SSF103473">
    <property type="entry name" value="MFS general substrate transporter"/>
    <property type="match status" value="1"/>
</dbReference>
<sequence>MAQPTTHKYTAVHPAATEPLSSSCTLRSISVHSDDNNYDHGRPTTAVAPVDTGHSADTDESADRAADLCLSRSTTVACTDDSKDPPTVNRDKGDLFDGFEPLTGAKLYIIVAGVMVTMLPATLDETIVATSMDTIAGQFGSQDSVAWIANGYLLTMTAFSPLYGKLSDIFGLRLTFLVSTLVFLVVSVLQAVSPSMAFLIAFRTVAGIAAAGLISLAFIAISQLSPEEERGKFLGYLGALYVVSGVLGPVVGGILTDRASWRWNFYINVPLCLIGLVIIWFLLKTPSPQGSIRSKLRRIDYGGAAAFLVSIVAFLLAIQWGGKDYAWDSALIVCLLVASVVFAVVFVWYELRVAAEPFIDLRLMALRNVLSAVIVGFAVGWVLLFIVYYVPLYFQVLRGYSATGAGVQLLAFLVPLNVVAIASGFITERFGCYKLIVIIGMVFCSVGCGLFYLVGADTTRVIMAVILVLNGIGVGLAVQMSVIPAQQQAPFSMIAQVTAFINFTRLLGGVIGISIGSSIINNVLTSKTTQQGLHYTTEEILSVLSSSGTSHVEVDDATRAVFVESYASAIRLALFISFVPSVLGLIVAFGYKTVKPIPIVKDQKEKADSVAGQA</sequence>
<comment type="caution">
    <text evidence="9">The sequence shown here is derived from an EMBL/GenBank/DDBJ whole genome shotgun (WGS) entry which is preliminary data.</text>
</comment>
<evidence type="ECO:0000313" key="9">
    <source>
        <dbReference type="EMBL" id="KAJ1930446.1"/>
    </source>
</evidence>
<evidence type="ECO:0000256" key="6">
    <source>
        <dbReference type="SAM" id="MobiDB-lite"/>
    </source>
</evidence>
<dbReference type="AlphaFoldDB" id="A0A9W8DXQ8"/>
<dbReference type="Gene3D" id="1.20.1250.20">
    <property type="entry name" value="MFS general substrate transporter like domains"/>
    <property type="match status" value="1"/>
</dbReference>
<evidence type="ECO:0000256" key="4">
    <source>
        <dbReference type="ARBA" id="ARBA00022989"/>
    </source>
</evidence>
<keyword evidence="3 7" id="KW-0812">Transmembrane</keyword>
<dbReference type="GO" id="GO:0012505">
    <property type="term" value="C:endomembrane system"/>
    <property type="evidence" value="ECO:0007669"/>
    <property type="project" value="UniProtKB-SubCell"/>
</dbReference>
<feature type="transmembrane region" description="Helical" evidence="7">
    <location>
        <begin position="198"/>
        <end position="221"/>
    </location>
</feature>
<dbReference type="PANTHER" id="PTHR23501:SF191">
    <property type="entry name" value="VACUOLAR BASIC AMINO ACID TRANSPORTER 4"/>
    <property type="match status" value="1"/>
</dbReference>
<dbReference type="CDD" id="cd17502">
    <property type="entry name" value="MFS_Azr1_MDR_like"/>
    <property type="match status" value="1"/>
</dbReference>
<feature type="transmembrane region" description="Helical" evidence="7">
    <location>
        <begin position="107"/>
        <end position="124"/>
    </location>
</feature>
<keyword evidence="4 7" id="KW-1133">Transmembrane helix</keyword>
<dbReference type="GO" id="GO:0005886">
    <property type="term" value="C:plasma membrane"/>
    <property type="evidence" value="ECO:0007669"/>
    <property type="project" value="TreeGrafter"/>
</dbReference>
<dbReference type="OrthoDB" id="10021397at2759"/>
<feature type="transmembrane region" description="Helical" evidence="7">
    <location>
        <begin position="144"/>
        <end position="163"/>
    </location>
</feature>
<evidence type="ECO:0000256" key="2">
    <source>
        <dbReference type="ARBA" id="ARBA00022448"/>
    </source>
</evidence>
<proteinExistence type="predicted"/>
<feature type="transmembrane region" description="Helical" evidence="7">
    <location>
        <begin position="233"/>
        <end position="251"/>
    </location>
</feature>
<dbReference type="GO" id="GO:0022857">
    <property type="term" value="F:transmembrane transporter activity"/>
    <property type="evidence" value="ECO:0007669"/>
    <property type="project" value="InterPro"/>
</dbReference>
<protein>
    <recommendedName>
        <fullName evidence="8">Major facilitator superfamily (MFS) profile domain-containing protein</fullName>
    </recommendedName>
</protein>
<evidence type="ECO:0000256" key="5">
    <source>
        <dbReference type="ARBA" id="ARBA00023136"/>
    </source>
</evidence>
<feature type="domain" description="Major facilitator superfamily (MFS) profile" evidence="8">
    <location>
        <begin position="110"/>
        <end position="596"/>
    </location>
</feature>
<accession>A0A9W8DXQ8</accession>
<dbReference type="PRINTS" id="PR01036">
    <property type="entry name" value="TCRTETB"/>
</dbReference>
<dbReference type="PANTHER" id="PTHR23501">
    <property type="entry name" value="MAJOR FACILITATOR SUPERFAMILY"/>
    <property type="match status" value="1"/>
</dbReference>
<feature type="compositionally biased region" description="Basic and acidic residues" evidence="6">
    <location>
        <begin position="33"/>
        <end position="42"/>
    </location>
</feature>
<feature type="transmembrane region" description="Helical" evidence="7">
    <location>
        <begin position="263"/>
        <end position="283"/>
    </location>
</feature>
<reference evidence="9" key="1">
    <citation type="submission" date="2022-07" db="EMBL/GenBank/DDBJ databases">
        <title>Phylogenomic reconstructions and comparative analyses of Kickxellomycotina fungi.</title>
        <authorList>
            <person name="Reynolds N.K."/>
            <person name="Stajich J.E."/>
            <person name="Barry K."/>
            <person name="Grigoriev I.V."/>
            <person name="Crous P."/>
            <person name="Smith M.E."/>
        </authorList>
    </citation>
    <scope>NUCLEOTIDE SEQUENCE</scope>
    <source>
        <strain evidence="9">RSA 861</strain>
    </source>
</reference>
<dbReference type="InterPro" id="IPR020846">
    <property type="entry name" value="MFS_dom"/>
</dbReference>
<evidence type="ECO:0000313" key="10">
    <source>
        <dbReference type="Proteomes" id="UP001150569"/>
    </source>
</evidence>